<feature type="region of interest" description="Disordered" evidence="1">
    <location>
        <begin position="64"/>
        <end position="113"/>
    </location>
</feature>
<evidence type="ECO:0000313" key="2">
    <source>
        <dbReference type="EMBL" id="API61623.1"/>
    </source>
</evidence>
<evidence type="ECO:0000256" key="1">
    <source>
        <dbReference type="SAM" id="MobiDB-lite"/>
    </source>
</evidence>
<evidence type="ECO:0000313" key="3">
    <source>
        <dbReference type="Proteomes" id="UP000182063"/>
    </source>
</evidence>
<keyword evidence="2" id="KW-0614">Plasmid</keyword>
<organism evidence="2 3">
    <name type="scientific">Tardibacter chloracetimidivorans</name>
    <dbReference type="NCBI Taxonomy" id="1921510"/>
    <lineage>
        <taxon>Bacteria</taxon>
        <taxon>Pseudomonadati</taxon>
        <taxon>Pseudomonadota</taxon>
        <taxon>Alphaproteobacteria</taxon>
        <taxon>Sphingomonadales</taxon>
        <taxon>Sphingomonadaceae</taxon>
        <taxon>Tardibacter</taxon>
    </lineage>
</organism>
<keyword evidence="3" id="KW-1185">Reference proteome</keyword>
<geneLocation type="plasmid" evidence="3">
    <name>phsl4</name>
</geneLocation>
<dbReference type="PROSITE" id="PS51257">
    <property type="entry name" value="PROKAR_LIPOPROTEIN"/>
    <property type="match status" value="1"/>
</dbReference>
<proteinExistence type="predicted"/>
<protein>
    <submittedName>
        <fullName evidence="2">Uncharacterized protein</fullName>
    </submittedName>
</protein>
<accession>A0A1L4A172</accession>
<sequence>MTFLFPRISASSFRRSVACLVGGLAVLGVAGCASGPKKLAVCNGHRLRDVNIYGSVLPGSPVPATTAPRVAPPIPPLSHPRDGDPPPPPAVPSPSTSDDKVSFAPRGSHYASC</sequence>
<reference evidence="2 3" key="1">
    <citation type="submission" date="2016-11" db="EMBL/GenBank/DDBJ databases">
        <title>Complete Genome Sequence of alachlor-degrading Sphingomonas sp. strain JJ-A5.</title>
        <authorList>
            <person name="Lee H."/>
            <person name="Ka J.-O."/>
        </authorList>
    </citation>
    <scope>NUCLEOTIDE SEQUENCE [LARGE SCALE GENOMIC DNA]</scope>
    <source>
        <strain evidence="2 3">JJ-A5</strain>
        <plasmid evidence="3">phsl4</plasmid>
    </source>
</reference>
<gene>
    <name evidence="2" type="ORF">BSL82_19565</name>
</gene>
<dbReference type="Proteomes" id="UP000182063">
    <property type="component" value="Plasmid pHSL4"/>
</dbReference>
<dbReference type="AlphaFoldDB" id="A0A1L4A172"/>
<dbReference type="KEGG" id="sphj:BSL82_19565"/>
<dbReference type="EMBL" id="CP018225">
    <property type="protein sequence ID" value="API61623.1"/>
    <property type="molecule type" value="Genomic_DNA"/>
</dbReference>
<name>A0A1L4A172_9SPHN</name>